<sequence>SGFQNFRTSELQNFRTSELQNIQNFRTSELQNSAQRASISWVMQKTRF</sequence>
<reference evidence="1 2" key="1">
    <citation type="journal article" date="2018" name="Front. Plant Sci.">
        <title>Red Clover (Trifolium pratense) and Zigzag Clover (T. medium) - A Picture of Genomic Similarities and Differences.</title>
        <authorList>
            <person name="Dluhosova J."/>
            <person name="Istvanek J."/>
            <person name="Nedelnik J."/>
            <person name="Repkova J."/>
        </authorList>
    </citation>
    <scope>NUCLEOTIDE SEQUENCE [LARGE SCALE GENOMIC DNA]</scope>
    <source>
        <strain evidence="2">cv. 10/8</strain>
        <tissue evidence="1">Leaf</tissue>
    </source>
</reference>
<dbReference type="AlphaFoldDB" id="A0A392V9N0"/>
<evidence type="ECO:0000313" key="2">
    <source>
        <dbReference type="Proteomes" id="UP000265520"/>
    </source>
</evidence>
<evidence type="ECO:0000313" key="1">
    <source>
        <dbReference type="EMBL" id="MCI83631.1"/>
    </source>
</evidence>
<feature type="non-terminal residue" evidence="1">
    <location>
        <position position="1"/>
    </location>
</feature>
<proteinExistence type="predicted"/>
<keyword evidence="2" id="KW-1185">Reference proteome</keyword>
<dbReference type="Proteomes" id="UP000265520">
    <property type="component" value="Unassembled WGS sequence"/>
</dbReference>
<name>A0A392V9N0_9FABA</name>
<accession>A0A392V9N0</accession>
<protein>
    <submittedName>
        <fullName evidence="1">Uncharacterized protein</fullName>
    </submittedName>
</protein>
<organism evidence="1 2">
    <name type="scientific">Trifolium medium</name>
    <dbReference type="NCBI Taxonomy" id="97028"/>
    <lineage>
        <taxon>Eukaryota</taxon>
        <taxon>Viridiplantae</taxon>
        <taxon>Streptophyta</taxon>
        <taxon>Embryophyta</taxon>
        <taxon>Tracheophyta</taxon>
        <taxon>Spermatophyta</taxon>
        <taxon>Magnoliopsida</taxon>
        <taxon>eudicotyledons</taxon>
        <taxon>Gunneridae</taxon>
        <taxon>Pentapetalae</taxon>
        <taxon>rosids</taxon>
        <taxon>fabids</taxon>
        <taxon>Fabales</taxon>
        <taxon>Fabaceae</taxon>
        <taxon>Papilionoideae</taxon>
        <taxon>50 kb inversion clade</taxon>
        <taxon>NPAAA clade</taxon>
        <taxon>Hologalegina</taxon>
        <taxon>IRL clade</taxon>
        <taxon>Trifolieae</taxon>
        <taxon>Trifolium</taxon>
    </lineage>
</organism>
<dbReference type="EMBL" id="LXQA011071654">
    <property type="protein sequence ID" value="MCI83631.1"/>
    <property type="molecule type" value="Genomic_DNA"/>
</dbReference>
<comment type="caution">
    <text evidence="1">The sequence shown here is derived from an EMBL/GenBank/DDBJ whole genome shotgun (WGS) entry which is preliminary data.</text>
</comment>